<evidence type="ECO:0000313" key="1">
    <source>
        <dbReference type="EMBL" id="AXY75668.1"/>
    </source>
</evidence>
<reference evidence="1 2" key="1">
    <citation type="submission" date="2018-09" db="EMBL/GenBank/DDBJ databases">
        <title>Genome sequencing of strain 6GH32-13.</title>
        <authorList>
            <person name="Weon H.-Y."/>
            <person name="Heo J."/>
            <person name="Kwon S.-W."/>
        </authorList>
    </citation>
    <scope>NUCLEOTIDE SEQUENCE [LARGE SCALE GENOMIC DNA]</scope>
    <source>
        <strain evidence="1 2">5GH32-13</strain>
    </source>
</reference>
<proteinExistence type="predicted"/>
<accession>A0A3B7MNF1</accession>
<name>A0A3B7MNF1_9BACT</name>
<gene>
    <name evidence="1" type="ORF">D3H65_17535</name>
</gene>
<protein>
    <recommendedName>
        <fullName evidence="3">Outer membrane protein beta-barrel domain-containing protein</fullName>
    </recommendedName>
</protein>
<evidence type="ECO:0000313" key="2">
    <source>
        <dbReference type="Proteomes" id="UP000263900"/>
    </source>
</evidence>
<dbReference type="Proteomes" id="UP000263900">
    <property type="component" value="Chromosome"/>
</dbReference>
<sequence>MQKKHVLLFIACLPVVAVLGQGKKRNMLGLEFQGKLSMNYDISLTQLLNGGPTDDLLGYEDRTCYLPIIGLSLFFDKHWGLDFNFQAVISNKPSRKVDQFSKRMQAEYSNHYYVDPFTSAGYTDPGGAIQRGFLGLIYRLESRRFFMYPKFSLGITSFEANYGRAYLKEKESNKELMVFYATGKPNRDHFTIAASSAFGYKLCKWLYFNVDLQTSWYKTNISYIKTITDLESGQVTSESIRYKKNIFNLGLGGGFIVSIK</sequence>
<dbReference type="RefSeq" id="WP_119051549.1">
    <property type="nucleotide sequence ID" value="NZ_CP032157.1"/>
</dbReference>
<organism evidence="1 2">
    <name type="scientific">Paraflavitalea soli</name>
    <dbReference type="NCBI Taxonomy" id="2315862"/>
    <lineage>
        <taxon>Bacteria</taxon>
        <taxon>Pseudomonadati</taxon>
        <taxon>Bacteroidota</taxon>
        <taxon>Chitinophagia</taxon>
        <taxon>Chitinophagales</taxon>
        <taxon>Chitinophagaceae</taxon>
        <taxon>Paraflavitalea</taxon>
    </lineage>
</organism>
<dbReference type="AlphaFoldDB" id="A0A3B7MNF1"/>
<dbReference type="OrthoDB" id="9861566at2"/>
<keyword evidence="2" id="KW-1185">Reference proteome</keyword>
<dbReference type="EMBL" id="CP032157">
    <property type="protein sequence ID" value="AXY75668.1"/>
    <property type="molecule type" value="Genomic_DNA"/>
</dbReference>
<dbReference type="KEGG" id="pseg:D3H65_17535"/>
<evidence type="ECO:0008006" key="3">
    <source>
        <dbReference type="Google" id="ProtNLM"/>
    </source>
</evidence>